<dbReference type="EMBL" id="NBVN01000004">
    <property type="protein sequence ID" value="PUA32144.1"/>
    <property type="molecule type" value="Genomic_DNA"/>
</dbReference>
<reference evidence="1 2" key="1">
    <citation type="journal article" date="2018" name="Syst. Appl. Microbiol.">
        <title>A new symbiotic nanoarchaeote (Candidatus Nanoclepta minutus) and its host (Zestosphaera tikiterensis gen. nov., sp. nov.) from a New Zealand hot spring.</title>
        <authorList>
            <person name="St John E."/>
            <person name="Liu Y."/>
            <person name="Podar M."/>
            <person name="Stott M.B."/>
            <person name="Meneghin J."/>
            <person name="Chen Z."/>
            <person name="Lagutin K."/>
            <person name="Mitchell K."/>
            <person name="Reysenbach A.L."/>
        </authorList>
    </citation>
    <scope>NUCLEOTIDE SEQUENCE [LARGE SCALE GENOMIC DNA]</scope>
    <source>
        <strain evidence="1">NZ3</strain>
    </source>
</reference>
<name>A0A2R7Y3P8_9CREN</name>
<comment type="caution">
    <text evidence="1">The sequence shown here is derived from an EMBL/GenBank/DDBJ whole genome shotgun (WGS) entry which is preliminary data.</text>
</comment>
<protein>
    <submittedName>
        <fullName evidence="1">Uncharacterized protein</fullName>
    </submittedName>
</protein>
<gene>
    <name evidence="1" type="ORF">B7O98_05585</name>
</gene>
<proteinExistence type="predicted"/>
<accession>A0A2R7Y3P8</accession>
<evidence type="ECO:0000313" key="1">
    <source>
        <dbReference type="EMBL" id="PUA32144.1"/>
    </source>
</evidence>
<dbReference type="AlphaFoldDB" id="A0A2R7Y3P8"/>
<dbReference type="Proteomes" id="UP000244093">
    <property type="component" value="Unassembled WGS sequence"/>
</dbReference>
<organism evidence="1 2">
    <name type="scientific">Zestosphaera tikiterensis</name>
    <dbReference type="NCBI Taxonomy" id="1973259"/>
    <lineage>
        <taxon>Archaea</taxon>
        <taxon>Thermoproteota</taxon>
        <taxon>Thermoprotei</taxon>
        <taxon>Desulfurococcales</taxon>
        <taxon>Desulfurococcaceae</taxon>
        <taxon>Zestosphaera</taxon>
    </lineage>
</organism>
<evidence type="ECO:0000313" key="2">
    <source>
        <dbReference type="Proteomes" id="UP000244093"/>
    </source>
</evidence>
<sequence>MKLLKSTKELMSFVYGNDIALVAITNDRDGCGKILLEVFQRLEEKSRGVVITGVAFIENADEKAVTILLYFKGQELMRQEKIFGNFKKDYEALKWSVSEVLSSKGVKLPF</sequence>